<evidence type="ECO:0000313" key="3">
    <source>
        <dbReference type="EMBL" id="MBV0902587.1"/>
    </source>
</evidence>
<dbReference type="RefSeq" id="WP_162413269.1">
    <property type="nucleotide sequence ID" value="NZ_JAHQXE010000003.1"/>
</dbReference>
<feature type="region of interest" description="Disordered" evidence="1">
    <location>
        <begin position="90"/>
        <end position="109"/>
    </location>
</feature>
<name>A0AA41G9G1_9EURY</name>
<reference evidence="3" key="1">
    <citation type="submission" date="2021-06" db="EMBL/GenBank/DDBJ databases">
        <title>New haloarchaea isolates fom saline soil.</title>
        <authorList>
            <person name="Duran-Viseras A."/>
            <person name="Sanchez-Porro C.S."/>
            <person name="Ventosa A."/>
        </authorList>
    </citation>
    <scope>NUCLEOTIDE SEQUENCE</scope>
    <source>
        <strain evidence="3">JCM 18369</strain>
    </source>
</reference>
<comment type="caution">
    <text evidence="3">The sequence shown here is derived from an EMBL/GenBank/DDBJ whole genome shotgun (WGS) entry which is preliminary data.</text>
</comment>
<dbReference type="InterPro" id="IPR012859">
    <property type="entry name" value="Pilin_N_archaeal"/>
</dbReference>
<evidence type="ECO:0000313" key="4">
    <source>
        <dbReference type="Proteomes" id="UP001166304"/>
    </source>
</evidence>
<evidence type="ECO:0000256" key="1">
    <source>
        <dbReference type="SAM" id="MobiDB-lite"/>
    </source>
</evidence>
<gene>
    <name evidence="3" type="ORF">KTS37_12385</name>
</gene>
<accession>A0AA41G9G1</accession>
<organism evidence="3 4">
    <name type="scientific">Haloarcula salina</name>
    <dbReference type="NCBI Taxonomy" id="1429914"/>
    <lineage>
        <taxon>Archaea</taxon>
        <taxon>Methanobacteriati</taxon>
        <taxon>Methanobacteriota</taxon>
        <taxon>Stenosarchaea group</taxon>
        <taxon>Halobacteria</taxon>
        <taxon>Halobacteriales</taxon>
        <taxon>Haloarculaceae</taxon>
        <taxon>Haloarcula</taxon>
    </lineage>
</organism>
<dbReference type="Pfam" id="PF07790">
    <property type="entry name" value="Pilin_N"/>
    <property type="match status" value="1"/>
</dbReference>
<evidence type="ECO:0000259" key="2">
    <source>
        <dbReference type="Pfam" id="PF07790"/>
    </source>
</evidence>
<proteinExistence type="predicted"/>
<feature type="domain" description="Archaeal Type IV pilin N-terminal" evidence="2">
    <location>
        <begin position="9"/>
        <end position="88"/>
    </location>
</feature>
<dbReference type="NCBIfam" id="TIGR02537">
    <property type="entry name" value="arch_flag_Nterm"/>
    <property type="match status" value="1"/>
</dbReference>
<dbReference type="AlphaFoldDB" id="A0AA41G9G1"/>
<protein>
    <submittedName>
        <fullName evidence="3">Type IV pilin</fullName>
    </submittedName>
</protein>
<keyword evidence="4" id="KW-1185">Reference proteome</keyword>
<dbReference type="InterPro" id="IPR013373">
    <property type="entry name" value="Flagellin/pilin_N_arc"/>
</dbReference>
<sequence length="167" mass="17411">MSRGSSRTRAASPVVGVVMLVGIAVVLAAVAGAFALDFTDRQPTAAPQVAVVADYSERTTGNGEYLNLSFESGDVLDRERLSVVVTDAASSSGGDATLTGDPIQSQAPASVSAGTEISIHAGQFSGVASGEHLDLSDATLRLVWTPENDPDAETYVVYRWPEPSRRT</sequence>
<dbReference type="EMBL" id="JAHQXE010000003">
    <property type="protein sequence ID" value="MBV0902587.1"/>
    <property type="molecule type" value="Genomic_DNA"/>
</dbReference>
<dbReference type="Proteomes" id="UP001166304">
    <property type="component" value="Unassembled WGS sequence"/>
</dbReference>